<gene>
    <name evidence="2" type="ORF">RISK_006200</name>
</gene>
<dbReference type="STRING" id="595434.RISK_006200"/>
<evidence type="ECO:0000313" key="2">
    <source>
        <dbReference type="EMBL" id="KLU01701.1"/>
    </source>
</evidence>
<name>A0A0J1B5C6_RHOIS</name>
<evidence type="ECO:0000313" key="3">
    <source>
        <dbReference type="Proteomes" id="UP000036367"/>
    </source>
</evidence>
<dbReference type="InterPro" id="IPR000031">
    <property type="entry name" value="PurE_dom"/>
</dbReference>
<dbReference type="Gene3D" id="3.40.50.1970">
    <property type="match status" value="1"/>
</dbReference>
<dbReference type="SUPFAM" id="SSF52255">
    <property type="entry name" value="N5-CAIR mutase (phosphoribosylaminoimidazole carboxylase, PurE)"/>
    <property type="match status" value="1"/>
</dbReference>
<dbReference type="Pfam" id="PF00731">
    <property type="entry name" value="AIRC"/>
    <property type="match status" value="1"/>
</dbReference>
<dbReference type="PANTHER" id="PTHR43064">
    <property type="entry name" value="PHOSPHORIBOSYLAMINOIMIDAZOLE CARBOXYLASE-RELATED"/>
    <property type="match status" value="1"/>
</dbReference>
<dbReference type="EMBL" id="LECT01000050">
    <property type="protein sequence ID" value="KLU01701.1"/>
    <property type="molecule type" value="Genomic_DNA"/>
</dbReference>
<dbReference type="PANTHER" id="PTHR43064:SF1">
    <property type="entry name" value="SLL1489 PROTEIN"/>
    <property type="match status" value="1"/>
</dbReference>
<dbReference type="GO" id="GO:0006189">
    <property type="term" value="P:'de novo' IMP biosynthetic process"/>
    <property type="evidence" value="ECO:0007669"/>
    <property type="project" value="InterPro"/>
</dbReference>
<dbReference type="GO" id="GO:0016787">
    <property type="term" value="F:hydrolase activity"/>
    <property type="evidence" value="ECO:0007669"/>
    <property type="project" value="InterPro"/>
</dbReference>
<dbReference type="PATRIC" id="fig|595434.4.peg.5892"/>
<feature type="domain" description="PurE" evidence="1">
    <location>
        <begin position="139"/>
        <end position="271"/>
    </location>
</feature>
<reference evidence="2" key="1">
    <citation type="submission" date="2015-05" db="EMBL/GenBank/DDBJ databases">
        <title>Permanent draft genome of Rhodopirellula islandicus K833.</title>
        <authorList>
            <person name="Kizina J."/>
            <person name="Richter M."/>
            <person name="Glockner F.O."/>
            <person name="Harder J."/>
        </authorList>
    </citation>
    <scope>NUCLEOTIDE SEQUENCE [LARGE SCALE GENOMIC DNA]</scope>
    <source>
        <strain evidence="2">K833</strain>
    </source>
</reference>
<dbReference type="AlphaFoldDB" id="A0A0J1B5C6"/>
<dbReference type="OrthoDB" id="9782511at2"/>
<dbReference type="InterPro" id="IPR039476">
    <property type="entry name" value="P2CMN_synthase_LarB"/>
</dbReference>
<protein>
    <submittedName>
        <fullName evidence="2">Purine-ribonucleotide metabolism</fullName>
    </submittedName>
</protein>
<keyword evidence="3" id="KW-1185">Reference proteome</keyword>
<accession>A0A0J1B5C6</accession>
<evidence type="ECO:0000259" key="1">
    <source>
        <dbReference type="SMART" id="SM01001"/>
    </source>
</evidence>
<dbReference type="NCBIfam" id="NF033503">
    <property type="entry name" value="LarB"/>
    <property type="match status" value="1"/>
</dbReference>
<dbReference type="SMART" id="SM01001">
    <property type="entry name" value="AIRC"/>
    <property type="match status" value="1"/>
</dbReference>
<dbReference type="RefSeq" id="WP_047817075.1">
    <property type="nucleotide sequence ID" value="NZ_LECT01000050.1"/>
</dbReference>
<organism evidence="2 3">
    <name type="scientific">Rhodopirellula islandica</name>
    <dbReference type="NCBI Taxonomy" id="595434"/>
    <lineage>
        <taxon>Bacteria</taxon>
        <taxon>Pseudomonadati</taxon>
        <taxon>Planctomycetota</taxon>
        <taxon>Planctomycetia</taxon>
        <taxon>Pirellulales</taxon>
        <taxon>Pirellulaceae</taxon>
        <taxon>Rhodopirellula</taxon>
    </lineage>
</organism>
<sequence>MNPPSNQPPSPALLQILQDLAAGQTNVESAVESIQACSLGASAEMQTLPGATVDLGRQARCGFGEVIYGEGKSTDLMTQIVQIQIAVGQGCLITRIDATAAAQLRRVFENTRYNPAAHTLRIGCGDESLEPIGIEGHSTHVAVVTAGSTDAGVAEEAAETLAWMGIACERIDDIGVAGPQRLLAAVPRLRSAAAIVVVAGMEGALPAALAGHVATPVIAVPASTGYGANFAGLTPLMGMLTSCAANVAVVNIDAGFKGGYLAGLIASGIANAKAETSPADESSEAK</sequence>
<dbReference type="Proteomes" id="UP000036367">
    <property type="component" value="Unassembled WGS sequence"/>
</dbReference>
<comment type="caution">
    <text evidence="2">The sequence shown here is derived from an EMBL/GenBank/DDBJ whole genome shotgun (WGS) entry which is preliminary data.</text>
</comment>
<proteinExistence type="predicted"/>